<name>A0AAD3D333_9STRA</name>
<feature type="compositionally biased region" description="Polar residues" evidence="1">
    <location>
        <begin position="387"/>
        <end position="406"/>
    </location>
</feature>
<feature type="compositionally biased region" description="Acidic residues" evidence="1">
    <location>
        <begin position="514"/>
        <end position="526"/>
    </location>
</feature>
<feature type="compositionally biased region" description="Basic and acidic residues" evidence="1">
    <location>
        <begin position="565"/>
        <end position="576"/>
    </location>
</feature>
<feature type="region of interest" description="Disordered" evidence="1">
    <location>
        <begin position="554"/>
        <end position="576"/>
    </location>
</feature>
<accession>A0AAD3D333</accession>
<reference evidence="2 3" key="1">
    <citation type="journal article" date="2021" name="Sci. Rep.">
        <title>The genome of the diatom Chaetoceros tenuissimus carries an ancient integrated fragment of an extant virus.</title>
        <authorList>
            <person name="Hongo Y."/>
            <person name="Kimura K."/>
            <person name="Takaki Y."/>
            <person name="Yoshida Y."/>
            <person name="Baba S."/>
            <person name="Kobayashi G."/>
            <person name="Nagasaki K."/>
            <person name="Hano T."/>
            <person name="Tomaru Y."/>
        </authorList>
    </citation>
    <scope>NUCLEOTIDE SEQUENCE [LARGE SCALE GENOMIC DNA]</scope>
    <source>
        <strain evidence="2 3">NIES-3715</strain>
    </source>
</reference>
<evidence type="ECO:0000313" key="3">
    <source>
        <dbReference type="Proteomes" id="UP001054902"/>
    </source>
</evidence>
<evidence type="ECO:0000256" key="1">
    <source>
        <dbReference type="SAM" id="MobiDB-lite"/>
    </source>
</evidence>
<feature type="compositionally biased region" description="Basic and acidic residues" evidence="1">
    <location>
        <begin position="58"/>
        <end position="80"/>
    </location>
</feature>
<comment type="caution">
    <text evidence="2">The sequence shown here is derived from an EMBL/GenBank/DDBJ whole genome shotgun (WGS) entry which is preliminary data.</text>
</comment>
<protein>
    <submittedName>
        <fullName evidence="2">Uncharacterized protein</fullName>
    </submittedName>
</protein>
<feature type="region of interest" description="Disordered" evidence="1">
    <location>
        <begin position="377"/>
        <end position="406"/>
    </location>
</feature>
<feature type="compositionally biased region" description="Acidic residues" evidence="1">
    <location>
        <begin position="100"/>
        <end position="113"/>
    </location>
</feature>
<feature type="compositionally biased region" description="Polar residues" evidence="1">
    <location>
        <begin position="193"/>
        <end position="211"/>
    </location>
</feature>
<feature type="compositionally biased region" description="Basic residues" evidence="1">
    <location>
        <begin position="554"/>
        <end position="564"/>
    </location>
</feature>
<proteinExistence type="predicted"/>
<feature type="region of interest" description="Disordered" evidence="1">
    <location>
        <begin position="1"/>
        <end position="34"/>
    </location>
</feature>
<feature type="region of interest" description="Disordered" evidence="1">
    <location>
        <begin position="503"/>
        <end position="534"/>
    </location>
</feature>
<sequence length="576" mass="64779">MDQTAIQNASPVFQNWVQGGPPMNRNRLSSGATEYSRDSLEGLHFLHAQTSPRISHPMLEKSMEDDADRESPSLRKKLADGLRPLTKSFKRASKAVSSELESDEQYDTFEQDVDLSRTSRDITHSSEARVQPSHYHDQWSSQQTPEKHIFQQQHKRTYDNSNHDGGASIISSLSADDTNYELDDKTVKSIDASISNRSRGKTVNSRSSRQSKAGRDFNGAFDDLVEMTLNKKDLLDDSFDEIYEYQEQHDLMRQHEIRVQQSTPQHKKAVSSVALDDVFEAQLYQQQRQQKYDLVDHRIKKPQHRRCVTSASTNPLLERPRPLHARVSSEFPVSRPAPLSHFNRVSSCGSSQQRTVAPHATLREVISAHNKVSDFAAASPGRRKLIPSTNRPPTLETARSTSNTVLSSTADTVASCPNQQLGVWNGFECGDSHPLNNSPKSFRRSQTFGPETPCHTTPCHRSMGSAATSLMSQDMYSMDKSSHSYINPSSKYSLQSHVRSASESVNSQIQEATGEFDEESELTEETESTKKSIASSIRGELKYQLKKIVPSPLRKKMGRYPRNKVKFDRTGDGHLV</sequence>
<keyword evidence="3" id="KW-1185">Reference proteome</keyword>
<feature type="region of interest" description="Disordered" evidence="1">
    <location>
        <begin position="435"/>
        <end position="461"/>
    </location>
</feature>
<feature type="compositionally biased region" description="Polar residues" evidence="1">
    <location>
        <begin position="435"/>
        <end position="449"/>
    </location>
</feature>
<dbReference type="AlphaFoldDB" id="A0AAD3D333"/>
<feature type="compositionally biased region" description="Basic and acidic residues" evidence="1">
    <location>
        <begin position="114"/>
        <end position="127"/>
    </location>
</feature>
<feature type="region of interest" description="Disordered" evidence="1">
    <location>
        <begin position="193"/>
        <end position="216"/>
    </location>
</feature>
<organism evidence="2 3">
    <name type="scientific">Chaetoceros tenuissimus</name>
    <dbReference type="NCBI Taxonomy" id="426638"/>
    <lineage>
        <taxon>Eukaryota</taxon>
        <taxon>Sar</taxon>
        <taxon>Stramenopiles</taxon>
        <taxon>Ochrophyta</taxon>
        <taxon>Bacillariophyta</taxon>
        <taxon>Coscinodiscophyceae</taxon>
        <taxon>Chaetocerotophycidae</taxon>
        <taxon>Chaetocerotales</taxon>
        <taxon>Chaetocerotaceae</taxon>
        <taxon>Chaetoceros</taxon>
    </lineage>
</organism>
<gene>
    <name evidence="2" type="ORF">CTEN210_12372</name>
</gene>
<feature type="compositionally biased region" description="Polar residues" evidence="1">
    <location>
        <begin position="1"/>
        <end position="17"/>
    </location>
</feature>
<dbReference type="Proteomes" id="UP001054902">
    <property type="component" value="Unassembled WGS sequence"/>
</dbReference>
<dbReference type="EMBL" id="BLLK01000051">
    <property type="protein sequence ID" value="GFH55896.1"/>
    <property type="molecule type" value="Genomic_DNA"/>
</dbReference>
<feature type="region of interest" description="Disordered" evidence="1">
    <location>
        <begin position="48"/>
        <end position="164"/>
    </location>
</feature>
<evidence type="ECO:0000313" key="2">
    <source>
        <dbReference type="EMBL" id="GFH55896.1"/>
    </source>
</evidence>